<gene>
    <name evidence="1" type="ORF">BDR25DRAFT_365475</name>
</gene>
<organism evidence="1 2">
    <name type="scientific">Lindgomyces ingoldianus</name>
    <dbReference type="NCBI Taxonomy" id="673940"/>
    <lineage>
        <taxon>Eukaryota</taxon>
        <taxon>Fungi</taxon>
        <taxon>Dikarya</taxon>
        <taxon>Ascomycota</taxon>
        <taxon>Pezizomycotina</taxon>
        <taxon>Dothideomycetes</taxon>
        <taxon>Pleosporomycetidae</taxon>
        <taxon>Pleosporales</taxon>
        <taxon>Lindgomycetaceae</taxon>
        <taxon>Lindgomyces</taxon>
    </lineage>
</organism>
<evidence type="ECO:0000313" key="1">
    <source>
        <dbReference type="EMBL" id="KAF2478310.1"/>
    </source>
</evidence>
<name>A0ACB6RIY4_9PLEO</name>
<sequence length="236" mass="25441">MPAIFLGILGSASGEVLEEFHKRARSEYGSGSGGKLSSMTMSFLVPLFVFFLFTPCICIYLIRCRRNSRLVSQIRLQSPAKQRQDARKKLDEVTEVATHTRNSKFACAGTTVERECVEEVSAFEECAICLSTVHAPSPPEPAKVAAEMGSWLEVSENTQLSESSPVEKEELLRLKHGGITVQSVELCITGGGGAERGWGAGGSERLTIFESARKANSVERAVGRAGSNGGPNGETR</sequence>
<keyword evidence="2" id="KW-1185">Reference proteome</keyword>
<reference evidence="1" key="1">
    <citation type="journal article" date="2020" name="Stud. Mycol.">
        <title>101 Dothideomycetes genomes: a test case for predicting lifestyles and emergence of pathogens.</title>
        <authorList>
            <person name="Haridas S."/>
            <person name="Albert R."/>
            <person name="Binder M."/>
            <person name="Bloem J."/>
            <person name="Labutti K."/>
            <person name="Salamov A."/>
            <person name="Andreopoulos B."/>
            <person name="Baker S."/>
            <person name="Barry K."/>
            <person name="Bills G."/>
            <person name="Bluhm B."/>
            <person name="Cannon C."/>
            <person name="Castanera R."/>
            <person name="Culley D."/>
            <person name="Daum C."/>
            <person name="Ezra D."/>
            <person name="Gonzalez J."/>
            <person name="Henrissat B."/>
            <person name="Kuo A."/>
            <person name="Liang C."/>
            <person name="Lipzen A."/>
            <person name="Lutzoni F."/>
            <person name="Magnuson J."/>
            <person name="Mondo S."/>
            <person name="Nolan M."/>
            <person name="Ohm R."/>
            <person name="Pangilinan J."/>
            <person name="Park H.-J."/>
            <person name="Ramirez L."/>
            <person name="Alfaro M."/>
            <person name="Sun H."/>
            <person name="Tritt A."/>
            <person name="Yoshinaga Y."/>
            <person name="Zwiers L.-H."/>
            <person name="Turgeon B."/>
            <person name="Goodwin S."/>
            <person name="Spatafora J."/>
            <person name="Crous P."/>
            <person name="Grigoriev I."/>
        </authorList>
    </citation>
    <scope>NUCLEOTIDE SEQUENCE</scope>
    <source>
        <strain evidence="1">ATCC 200398</strain>
    </source>
</reference>
<evidence type="ECO:0000313" key="2">
    <source>
        <dbReference type="Proteomes" id="UP000799755"/>
    </source>
</evidence>
<accession>A0ACB6RIY4</accession>
<dbReference type="EMBL" id="MU003492">
    <property type="protein sequence ID" value="KAF2478310.1"/>
    <property type="molecule type" value="Genomic_DNA"/>
</dbReference>
<proteinExistence type="predicted"/>
<comment type="caution">
    <text evidence="1">The sequence shown here is derived from an EMBL/GenBank/DDBJ whole genome shotgun (WGS) entry which is preliminary data.</text>
</comment>
<protein>
    <submittedName>
        <fullName evidence="1">Uncharacterized protein</fullName>
    </submittedName>
</protein>
<dbReference type="Proteomes" id="UP000799755">
    <property type="component" value="Unassembled WGS sequence"/>
</dbReference>